<protein>
    <recommendedName>
        <fullName evidence="1">DUF6894 domain-containing protein</fullName>
    </recommendedName>
</protein>
<dbReference type="InterPro" id="IPR054189">
    <property type="entry name" value="DUF6894"/>
</dbReference>
<dbReference type="Pfam" id="PF21834">
    <property type="entry name" value="DUF6894"/>
    <property type="match status" value="1"/>
</dbReference>
<dbReference type="KEGG" id="moc:BB934_23865"/>
<reference evidence="2" key="1">
    <citation type="submission" date="2016-07" db="EMBL/GenBank/DDBJ databases">
        <title>Microvirga ossetica sp. nov. a new species of rhizobia isolated from root nodules of the legume species Vicia alpestris Steven originated from North Ossetia region in the Caucasus.</title>
        <authorList>
            <person name="Safronova V.I."/>
            <person name="Kuznetsova I.G."/>
            <person name="Sazanova A.L."/>
            <person name="Belimov A."/>
            <person name="Andronov E."/>
            <person name="Osledkin Y.S."/>
            <person name="Onishchuk O.P."/>
            <person name="Kurchak O.N."/>
            <person name="Shaposhnikov A.I."/>
            <person name="Willems A."/>
            <person name="Tikhonovich I.A."/>
        </authorList>
    </citation>
    <scope>NUCLEOTIDE SEQUENCE [LARGE SCALE GENOMIC DNA]</scope>
    <source>
        <strain evidence="2">V5/3M</strain>
    </source>
</reference>
<proteinExistence type="predicted"/>
<name>A0A1B2EM32_9HYPH</name>
<gene>
    <name evidence="2" type="ORF">BB934_23865</name>
</gene>
<dbReference type="OrthoDB" id="8020809at2"/>
<organism evidence="2">
    <name type="scientific">Microvirga ossetica</name>
    <dbReference type="NCBI Taxonomy" id="1882682"/>
    <lineage>
        <taxon>Bacteria</taxon>
        <taxon>Pseudomonadati</taxon>
        <taxon>Pseudomonadota</taxon>
        <taxon>Alphaproteobacteria</taxon>
        <taxon>Hyphomicrobiales</taxon>
        <taxon>Methylobacteriaceae</taxon>
        <taxon>Microvirga</taxon>
    </lineage>
</organism>
<dbReference type="AlphaFoldDB" id="A0A1B2EM32"/>
<evidence type="ECO:0000313" key="2">
    <source>
        <dbReference type="EMBL" id="ANY80892.1"/>
    </source>
</evidence>
<accession>A0A1B2EM32</accession>
<dbReference type="RefSeq" id="WP_099511963.1">
    <property type="nucleotide sequence ID" value="NZ_CP016616.1"/>
</dbReference>
<dbReference type="EMBL" id="CP016616">
    <property type="protein sequence ID" value="ANY80892.1"/>
    <property type="molecule type" value="Genomic_DNA"/>
</dbReference>
<sequence>MPRFYFDLLLGSHANRDEEGHSIDSLQAAEIEAMRTAGELARDRLLAMQEATPEDIQVTVRNEERQQVLTVTVSIRINRMEECHGLG</sequence>
<evidence type="ECO:0000259" key="1">
    <source>
        <dbReference type="Pfam" id="PF21834"/>
    </source>
</evidence>
<feature type="domain" description="DUF6894" evidence="1">
    <location>
        <begin position="3"/>
        <end position="73"/>
    </location>
</feature>